<evidence type="ECO:0000256" key="1">
    <source>
        <dbReference type="SAM" id="MobiDB-lite"/>
    </source>
</evidence>
<dbReference type="Proteomes" id="UP000265765">
    <property type="component" value="Chromosome"/>
</dbReference>
<dbReference type="PANTHER" id="PTHR32097:SF17">
    <property type="entry name" value="CAMP-BINDING PROTEIN 1-RELATED"/>
    <property type="match status" value="1"/>
</dbReference>
<proteinExistence type="predicted"/>
<evidence type="ECO:0000313" key="5">
    <source>
        <dbReference type="Proteomes" id="UP000265765"/>
    </source>
</evidence>
<keyword evidence="2" id="KW-0812">Transmembrane</keyword>
<dbReference type="EMBL" id="CP032427">
    <property type="protein sequence ID" value="AYC36325.1"/>
    <property type="molecule type" value="Genomic_DNA"/>
</dbReference>
<dbReference type="AlphaFoldDB" id="A0AAI8KV93"/>
<protein>
    <submittedName>
        <fullName evidence="4">Stress response protein SCP2</fullName>
    </submittedName>
</protein>
<dbReference type="Pfam" id="PF02342">
    <property type="entry name" value="TerD"/>
    <property type="match status" value="1"/>
</dbReference>
<evidence type="ECO:0000313" key="4">
    <source>
        <dbReference type="EMBL" id="AYC36325.1"/>
    </source>
</evidence>
<gene>
    <name evidence="4" type="primary">yceC_1</name>
    <name evidence="4" type="ORF">DWG14_00534</name>
</gene>
<keyword evidence="2" id="KW-0472">Membrane</keyword>
<feature type="compositionally biased region" description="Basic residues" evidence="1">
    <location>
        <begin position="211"/>
        <end position="222"/>
    </location>
</feature>
<dbReference type="PANTHER" id="PTHR32097">
    <property type="entry name" value="CAMP-BINDING PROTEIN 1-RELATED"/>
    <property type="match status" value="1"/>
</dbReference>
<evidence type="ECO:0000256" key="2">
    <source>
        <dbReference type="SAM" id="Phobius"/>
    </source>
</evidence>
<sequence length="418" mass="44469">MTVPFRLRHQDRPDFEAVLHLALNTPDIRSALGADPTGRTSARLRLRALTDADEIAAASQDEYATYLALHAPAHESGDDRPATSSVLSALAVLTPAVATTAAAALLVLGYALRLADAQRHLADSLVTAGWILALIGAVSALIALVAVLTQAVRRQSGPARPARVEQARLEWQRALLAQGMLPRLRHYLSETDLGPAAPGPAPPTDDDLPHTRRQSLTHHARGSRMSINLNKGQQISLQKADGNALTTVRMGLGWQAAPRKGFLAKLTGGGEIDLDASAILFAGGEPVDVVFFQHLTSDDGSVRHTGDNLTGGAGTGGDDESILVDLTRVPTHVDQIVFTVNSFTGQTFAEVQNALCRLVDETNGTELARYTLTGGGRHTAQIMAKVRRGPGGWQMQAIGEPSTGRTFQDLLPTITPYL</sequence>
<reference evidence="4 5" key="1">
    <citation type="submission" date="2018-09" db="EMBL/GenBank/DDBJ databases">
        <title>Production of Trimethoprim by Streptomyces sp. 3E-1.</title>
        <authorList>
            <person name="Kang H.J."/>
            <person name="Kim S.B."/>
        </authorList>
    </citation>
    <scope>NUCLEOTIDE SEQUENCE [LARGE SCALE GENOMIC DNA]</scope>
    <source>
        <strain evidence="4 5">3E-1</strain>
    </source>
</reference>
<feature type="region of interest" description="Disordered" evidence="1">
    <location>
        <begin position="191"/>
        <end position="228"/>
    </location>
</feature>
<dbReference type="Gene3D" id="2.60.60.30">
    <property type="entry name" value="sav2460 like domains"/>
    <property type="match status" value="1"/>
</dbReference>
<dbReference type="CDD" id="cd06974">
    <property type="entry name" value="TerD_like"/>
    <property type="match status" value="1"/>
</dbReference>
<feature type="domain" description="TerD" evidence="3">
    <location>
        <begin position="225"/>
        <end position="404"/>
    </location>
</feature>
<accession>A0AAI8KV93</accession>
<keyword evidence="2" id="KW-1133">Transmembrane helix</keyword>
<feature type="transmembrane region" description="Helical" evidence="2">
    <location>
        <begin position="86"/>
        <end position="112"/>
    </location>
</feature>
<evidence type="ECO:0000259" key="3">
    <source>
        <dbReference type="Pfam" id="PF02342"/>
    </source>
</evidence>
<name>A0AAI8KV93_9ACTN</name>
<feature type="transmembrane region" description="Helical" evidence="2">
    <location>
        <begin position="124"/>
        <end position="148"/>
    </location>
</feature>
<dbReference type="InterPro" id="IPR051324">
    <property type="entry name" value="Stress/Tellurium_Resist"/>
</dbReference>
<dbReference type="InterPro" id="IPR003325">
    <property type="entry name" value="TerD"/>
</dbReference>
<dbReference type="KEGG" id="sge:DWG14_00534"/>
<organism evidence="4 5">
    <name type="scientific">Streptomyces griseorubiginosus</name>
    <dbReference type="NCBI Taxonomy" id="67304"/>
    <lineage>
        <taxon>Bacteria</taxon>
        <taxon>Bacillati</taxon>
        <taxon>Actinomycetota</taxon>
        <taxon>Actinomycetes</taxon>
        <taxon>Kitasatosporales</taxon>
        <taxon>Streptomycetaceae</taxon>
        <taxon>Streptomyces</taxon>
    </lineage>
</organism>